<organism evidence="3 4">
    <name type="scientific">Halopolyspora algeriensis</name>
    <dbReference type="NCBI Taxonomy" id="1500506"/>
    <lineage>
        <taxon>Bacteria</taxon>
        <taxon>Bacillati</taxon>
        <taxon>Actinomycetota</taxon>
        <taxon>Actinomycetes</taxon>
        <taxon>Actinomycetes incertae sedis</taxon>
        <taxon>Halopolyspora</taxon>
    </lineage>
</organism>
<keyword evidence="2" id="KW-1133">Transmembrane helix</keyword>
<keyword evidence="2" id="KW-0812">Transmembrane</keyword>
<feature type="transmembrane region" description="Helical" evidence="2">
    <location>
        <begin position="322"/>
        <end position="342"/>
    </location>
</feature>
<sequence>MSRDSGSEHPSQRTVAELLAQHGGGSQRSARRRRRRAEDPTDTAPQAIIERVNSDSGRMRPVPPQEETPQAEGPHFTRGSGNGVGTAPSPQPGAAAEPASADVETTAQQPAVSERPEPPPVSPSPVPADTSAIPAVSPPAPTGAAGHDGSEIAAPVRPKDESATEQFPSVHGTVQQAPGGTDGVQGSNGARGHAGGANGTVLPGRQDTGELVESGGAYQDEYALFDGEVESGAADGHFFGDEGLDEDDPDGDFGGRYSRNISTELPAGMDAEDYLDEEFETEEGYSPRHSPLREWLTLITQVGAGLLGGGAVWVGFRWLWTAIPVAALVAALAVTGALVLIARRFLRTDDLQTILLAVLVGLVCTVSPAALLLVGY</sequence>
<dbReference type="AlphaFoldDB" id="A0A368VZP8"/>
<feature type="transmembrane region" description="Helical" evidence="2">
    <location>
        <begin position="354"/>
        <end position="374"/>
    </location>
</feature>
<keyword evidence="2" id="KW-0472">Membrane</keyword>
<gene>
    <name evidence="3" type="ORF">DFQ14_101249</name>
</gene>
<evidence type="ECO:0000256" key="1">
    <source>
        <dbReference type="SAM" id="MobiDB-lite"/>
    </source>
</evidence>
<proteinExistence type="predicted"/>
<feature type="region of interest" description="Disordered" evidence="1">
    <location>
        <begin position="235"/>
        <end position="259"/>
    </location>
</feature>
<evidence type="ECO:0000313" key="3">
    <source>
        <dbReference type="EMBL" id="RCW46909.1"/>
    </source>
</evidence>
<reference evidence="3 4" key="1">
    <citation type="submission" date="2018-07" db="EMBL/GenBank/DDBJ databases">
        <title>Genomic Encyclopedia of Type Strains, Phase III (KMG-III): the genomes of soil and plant-associated and newly described type strains.</title>
        <authorList>
            <person name="Whitman W."/>
        </authorList>
    </citation>
    <scope>NUCLEOTIDE SEQUENCE [LARGE SCALE GENOMIC DNA]</scope>
    <source>
        <strain evidence="3 4">CECT 8575</strain>
    </source>
</reference>
<evidence type="ECO:0000313" key="4">
    <source>
        <dbReference type="Proteomes" id="UP000253495"/>
    </source>
</evidence>
<dbReference type="RefSeq" id="WP_141921373.1">
    <property type="nucleotide sequence ID" value="NZ_QPJC01000001.1"/>
</dbReference>
<comment type="caution">
    <text evidence="3">The sequence shown here is derived from an EMBL/GenBank/DDBJ whole genome shotgun (WGS) entry which is preliminary data.</text>
</comment>
<name>A0A368VZP8_9ACTN</name>
<feature type="region of interest" description="Disordered" evidence="1">
    <location>
        <begin position="1"/>
        <end position="211"/>
    </location>
</feature>
<dbReference type="Proteomes" id="UP000253495">
    <property type="component" value="Unassembled WGS sequence"/>
</dbReference>
<dbReference type="EMBL" id="QPJC01000001">
    <property type="protein sequence ID" value="RCW46909.1"/>
    <property type="molecule type" value="Genomic_DNA"/>
</dbReference>
<evidence type="ECO:0008006" key="5">
    <source>
        <dbReference type="Google" id="ProtNLM"/>
    </source>
</evidence>
<dbReference type="OrthoDB" id="5173153at2"/>
<feature type="compositionally biased region" description="Basic and acidic residues" evidence="1">
    <location>
        <begin position="1"/>
        <end position="11"/>
    </location>
</feature>
<feature type="compositionally biased region" description="Acidic residues" evidence="1">
    <location>
        <begin position="242"/>
        <end position="251"/>
    </location>
</feature>
<protein>
    <recommendedName>
        <fullName evidence="5">Transmembrane protein</fullName>
    </recommendedName>
</protein>
<accession>A0A368VZP8</accession>
<keyword evidence="4" id="KW-1185">Reference proteome</keyword>
<evidence type="ECO:0000256" key="2">
    <source>
        <dbReference type="SAM" id="Phobius"/>
    </source>
</evidence>
<feature type="compositionally biased region" description="Polar residues" evidence="1">
    <location>
        <begin position="164"/>
        <end position="178"/>
    </location>
</feature>